<dbReference type="Proteomes" id="UP000887579">
    <property type="component" value="Unplaced"/>
</dbReference>
<reference evidence="2" key="1">
    <citation type="submission" date="2022-11" db="UniProtKB">
        <authorList>
            <consortium name="WormBaseParasite"/>
        </authorList>
    </citation>
    <scope>IDENTIFICATION</scope>
</reference>
<proteinExistence type="predicted"/>
<evidence type="ECO:0000313" key="1">
    <source>
        <dbReference type="Proteomes" id="UP000887579"/>
    </source>
</evidence>
<protein>
    <submittedName>
        <fullName evidence="2">Uncharacterized protein</fullName>
    </submittedName>
</protein>
<evidence type="ECO:0000313" key="2">
    <source>
        <dbReference type="WBParaSite" id="ES5_v2.g9850.t1"/>
    </source>
</evidence>
<sequence length="157" mass="17319">MVTVTFKFVIIFLFVFGIFEVSCRQRDGWKNVRKLRRGDLDKMMADGDNSSLSSTTTTTTTTSTAAPTPAAPIQPNPVTIDPTNSFAPNYSDVLVLPIKYTKNWKKIKVSTIGFGLLTVSCFSLSAHFILLMLLLTNNMCVIKKKAPKLQSPAPISK</sequence>
<accession>A0AC34GXS7</accession>
<organism evidence="1 2">
    <name type="scientific">Panagrolaimus sp. ES5</name>
    <dbReference type="NCBI Taxonomy" id="591445"/>
    <lineage>
        <taxon>Eukaryota</taxon>
        <taxon>Metazoa</taxon>
        <taxon>Ecdysozoa</taxon>
        <taxon>Nematoda</taxon>
        <taxon>Chromadorea</taxon>
        <taxon>Rhabditida</taxon>
        <taxon>Tylenchina</taxon>
        <taxon>Panagrolaimomorpha</taxon>
        <taxon>Panagrolaimoidea</taxon>
        <taxon>Panagrolaimidae</taxon>
        <taxon>Panagrolaimus</taxon>
    </lineage>
</organism>
<dbReference type="WBParaSite" id="ES5_v2.g9850.t1">
    <property type="protein sequence ID" value="ES5_v2.g9850.t1"/>
    <property type="gene ID" value="ES5_v2.g9850"/>
</dbReference>
<name>A0AC34GXS7_9BILA</name>